<organism evidence="3 4">
    <name type="scientific">Timema podura</name>
    <name type="common">Walking stick</name>
    <dbReference type="NCBI Taxonomy" id="61482"/>
    <lineage>
        <taxon>Eukaryota</taxon>
        <taxon>Metazoa</taxon>
        <taxon>Ecdysozoa</taxon>
        <taxon>Arthropoda</taxon>
        <taxon>Hexapoda</taxon>
        <taxon>Insecta</taxon>
        <taxon>Pterygota</taxon>
        <taxon>Neoptera</taxon>
        <taxon>Polyneoptera</taxon>
        <taxon>Phasmatodea</taxon>
        <taxon>Timematodea</taxon>
        <taxon>Timematoidea</taxon>
        <taxon>Timematidae</taxon>
        <taxon>Timema</taxon>
    </lineage>
</organism>
<evidence type="ECO:0000256" key="2">
    <source>
        <dbReference type="SAM" id="Phobius"/>
    </source>
</evidence>
<dbReference type="EMBL" id="CAJPIN010012640">
    <property type="protein sequence ID" value="CAG2060523.1"/>
    <property type="molecule type" value="Genomic_DNA"/>
</dbReference>
<keyword evidence="2" id="KW-0812">Transmembrane</keyword>
<comment type="caution">
    <text evidence="3">The sequence shown here is derived from an EMBL/GenBank/DDBJ whole genome shotgun (WGS) entry which is preliminary data.</text>
</comment>
<proteinExistence type="predicted"/>
<feature type="region of interest" description="Disordered" evidence="1">
    <location>
        <begin position="199"/>
        <end position="221"/>
    </location>
</feature>
<keyword evidence="4" id="KW-1185">Reference proteome</keyword>
<evidence type="ECO:0000256" key="1">
    <source>
        <dbReference type="SAM" id="MobiDB-lite"/>
    </source>
</evidence>
<feature type="non-terminal residue" evidence="3">
    <location>
        <position position="221"/>
    </location>
</feature>
<feature type="transmembrane region" description="Helical" evidence="2">
    <location>
        <begin position="53"/>
        <end position="75"/>
    </location>
</feature>
<protein>
    <submittedName>
        <fullName evidence="3">Uncharacterized protein</fullName>
    </submittedName>
</protein>
<accession>A0ABN7P0A4</accession>
<name>A0ABN7P0A4_TIMPD</name>
<keyword evidence="2" id="KW-1133">Transmembrane helix</keyword>
<dbReference type="Proteomes" id="UP001153148">
    <property type="component" value="Unassembled WGS sequence"/>
</dbReference>
<keyword evidence="2" id="KW-0472">Membrane</keyword>
<evidence type="ECO:0000313" key="4">
    <source>
        <dbReference type="Proteomes" id="UP001153148"/>
    </source>
</evidence>
<reference evidence="3" key="1">
    <citation type="submission" date="2021-03" db="EMBL/GenBank/DDBJ databases">
        <authorList>
            <person name="Tran Van P."/>
        </authorList>
    </citation>
    <scope>NUCLEOTIDE SEQUENCE</scope>
</reference>
<feature type="compositionally biased region" description="Basic and acidic residues" evidence="1">
    <location>
        <begin position="199"/>
        <end position="214"/>
    </location>
</feature>
<sequence>TTAYYSDLPVIGSLVYCECDALDQRFPTVGPMIPFLTLRLTILKMGSSSLPPVLIMLALSCVLVVEACSSLFRVCRTKGETGCNRLELAATVRAHLKGKPYTTYPGGPKIQKVYGGQRTFGGWLGELGMKKVEFREIVPTFLRVENPLRKITLSTLDHNPNLDLPVIGSLVFCKREALDPAGTEAGYVRLQNKLMNTDKSERERECSGQAHPDKLAGCSFP</sequence>
<gene>
    <name evidence="3" type="ORF">TPAB3V08_LOCUS7479</name>
</gene>
<evidence type="ECO:0000313" key="3">
    <source>
        <dbReference type="EMBL" id="CAG2060523.1"/>
    </source>
</evidence>
<feature type="non-terminal residue" evidence="3">
    <location>
        <position position="1"/>
    </location>
</feature>